<feature type="non-terminal residue" evidence="1">
    <location>
        <position position="1"/>
    </location>
</feature>
<dbReference type="Proteomes" id="UP000614469">
    <property type="component" value="Unassembled WGS sequence"/>
</dbReference>
<sequence>IKNIKKHNLPNEIENLLVQYWDTGGSKIRDYRILDQHYSGLVDHIFLQLRPSKKVLLLFPDNPKERSRKNFTYDQEICGISILRIGFDEVHELIENVAEYFGYMPTLVQTSTNLYQLGDLRPFRNRLLSFLFEAPIKIDPDGKRAQNISGIRMSQKEDGKLELQKMYLTKQKLKEINRRDRSFLERVKEALRILIYR</sequence>
<protein>
    <submittedName>
        <fullName evidence="1">Uncharacterized protein</fullName>
    </submittedName>
</protein>
<evidence type="ECO:0000313" key="2">
    <source>
        <dbReference type="Proteomes" id="UP000614469"/>
    </source>
</evidence>
<dbReference type="AlphaFoldDB" id="A0A8J6NJX0"/>
<name>A0A8J6NJX0_9CHLR</name>
<comment type="caution">
    <text evidence="1">The sequence shown here is derived from an EMBL/GenBank/DDBJ whole genome shotgun (WGS) entry which is preliminary data.</text>
</comment>
<reference evidence="1 2" key="1">
    <citation type="submission" date="2020-08" db="EMBL/GenBank/DDBJ databases">
        <title>Bridging the membrane lipid divide: bacteria of the FCB group superphylum have the potential to synthesize archaeal ether lipids.</title>
        <authorList>
            <person name="Villanueva L."/>
            <person name="Von Meijenfeldt F.A.B."/>
            <person name="Westbye A.B."/>
            <person name="Yadav S."/>
            <person name="Hopmans E.C."/>
            <person name="Dutilh B.E."/>
            <person name="Sinninghe Damste J.S."/>
        </authorList>
    </citation>
    <scope>NUCLEOTIDE SEQUENCE [LARGE SCALE GENOMIC DNA]</scope>
    <source>
        <strain evidence="1">NIOZ-UU36</strain>
    </source>
</reference>
<proteinExistence type="predicted"/>
<gene>
    <name evidence="1" type="ORF">H8E29_12500</name>
</gene>
<evidence type="ECO:0000313" key="1">
    <source>
        <dbReference type="EMBL" id="MBC8336080.1"/>
    </source>
</evidence>
<dbReference type="EMBL" id="JACNJN010000137">
    <property type="protein sequence ID" value="MBC8336080.1"/>
    <property type="molecule type" value="Genomic_DNA"/>
</dbReference>
<accession>A0A8J6NJX0</accession>
<organism evidence="1 2">
    <name type="scientific">Candidatus Desulfolinea nitratireducens</name>
    <dbReference type="NCBI Taxonomy" id="2841698"/>
    <lineage>
        <taxon>Bacteria</taxon>
        <taxon>Bacillati</taxon>
        <taxon>Chloroflexota</taxon>
        <taxon>Anaerolineae</taxon>
        <taxon>Anaerolineales</taxon>
        <taxon>Anaerolineales incertae sedis</taxon>
        <taxon>Candidatus Desulfolinea</taxon>
    </lineage>
</organism>